<protein>
    <submittedName>
        <fullName evidence="1">Esterase family protein</fullName>
    </submittedName>
</protein>
<accession>A0A7X6L397</accession>
<dbReference type="Pfam" id="PF00756">
    <property type="entry name" value="Esterase"/>
    <property type="match status" value="1"/>
</dbReference>
<dbReference type="EMBL" id="JAAXOS010000005">
    <property type="protein sequence ID" value="NKY26942.1"/>
    <property type="molecule type" value="Genomic_DNA"/>
</dbReference>
<dbReference type="InterPro" id="IPR029058">
    <property type="entry name" value="AB_hydrolase_fold"/>
</dbReference>
<evidence type="ECO:0000313" key="2">
    <source>
        <dbReference type="Proteomes" id="UP000540698"/>
    </source>
</evidence>
<keyword evidence="2" id="KW-1185">Reference proteome</keyword>
<gene>
    <name evidence="1" type="ORF">HGB38_12005</name>
</gene>
<dbReference type="InterPro" id="IPR050583">
    <property type="entry name" value="Mycobacterial_A85_antigen"/>
</dbReference>
<dbReference type="PANTHER" id="PTHR48098:SF1">
    <property type="entry name" value="DIACYLGLYCEROL ACYLTRANSFERASE_MYCOLYLTRANSFERASE AG85A"/>
    <property type="match status" value="1"/>
</dbReference>
<comment type="caution">
    <text evidence="1">The sequence shown here is derived from an EMBL/GenBank/DDBJ whole genome shotgun (WGS) entry which is preliminary data.</text>
</comment>
<dbReference type="AlphaFoldDB" id="A0A7X6L397"/>
<proteinExistence type="predicted"/>
<sequence>MLAGQPDRALRSPALQCTNRIRRSRVRARTTSRPGAIVTSIAVSLALATTTLLPSWPAATAQTDPSDPVASDGSRVLEVGQDTGRLTDVRVYSAAMGTTVPVKVIRAPDISRPAPVLYLLNGASGGTGGSNWPKQTDIEDFFRDKQVNVVVPMGGEGSYFADWRVDDPALGRQRWTTFLTRELPPLIDATFAGNGANAVAGISMAATSVFQLSLAAPGLYRALGSYSGCVRTSDPQGQAMVNAVVTRWRGNTLNMWGPPTDPQWAANDPYLHAEQLRGTAIYVSTGTGMPGPLDTPDGPGIDGNGEKLISQLVTGGFLEAVINRCAHDLSKRLGELAIPATFDFRPFGTHSWGYWQQDLHNSWPVIAAALAIEDSPAPG</sequence>
<dbReference type="GO" id="GO:0016747">
    <property type="term" value="F:acyltransferase activity, transferring groups other than amino-acyl groups"/>
    <property type="evidence" value="ECO:0007669"/>
    <property type="project" value="TreeGrafter"/>
</dbReference>
<dbReference type="Gene3D" id="3.40.50.1820">
    <property type="entry name" value="alpha/beta hydrolase"/>
    <property type="match status" value="1"/>
</dbReference>
<dbReference type="PANTHER" id="PTHR48098">
    <property type="entry name" value="ENTEROCHELIN ESTERASE-RELATED"/>
    <property type="match status" value="1"/>
</dbReference>
<organism evidence="1 2">
    <name type="scientific">Nocardia gamkensis</name>
    <dbReference type="NCBI Taxonomy" id="352869"/>
    <lineage>
        <taxon>Bacteria</taxon>
        <taxon>Bacillati</taxon>
        <taxon>Actinomycetota</taxon>
        <taxon>Actinomycetes</taxon>
        <taxon>Mycobacteriales</taxon>
        <taxon>Nocardiaceae</taxon>
        <taxon>Nocardia</taxon>
    </lineage>
</organism>
<dbReference type="Proteomes" id="UP000540698">
    <property type="component" value="Unassembled WGS sequence"/>
</dbReference>
<dbReference type="InterPro" id="IPR000801">
    <property type="entry name" value="Esterase-like"/>
</dbReference>
<reference evidence="1 2" key="1">
    <citation type="submission" date="2020-04" db="EMBL/GenBank/DDBJ databases">
        <title>MicrobeNet Type strains.</title>
        <authorList>
            <person name="Nicholson A.C."/>
        </authorList>
    </citation>
    <scope>NUCLEOTIDE SEQUENCE [LARGE SCALE GENOMIC DNA]</scope>
    <source>
        <strain evidence="1 2">DSM 44956</strain>
    </source>
</reference>
<name>A0A7X6L397_9NOCA</name>
<dbReference type="SUPFAM" id="SSF53474">
    <property type="entry name" value="alpha/beta-Hydrolases"/>
    <property type="match status" value="1"/>
</dbReference>
<evidence type="ECO:0000313" key="1">
    <source>
        <dbReference type="EMBL" id="NKY26942.1"/>
    </source>
</evidence>